<evidence type="ECO:0000313" key="3">
    <source>
        <dbReference type="Proteomes" id="UP000240987"/>
    </source>
</evidence>
<dbReference type="GO" id="GO:0016787">
    <property type="term" value="F:hydrolase activity"/>
    <property type="evidence" value="ECO:0007669"/>
    <property type="project" value="UniProtKB-KW"/>
</dbReference>
<protein>
    <submittedName>
        <fullName evidence="2">Alpha/beta hydrolase</fullName>
    </submittedName>
</protein>
<gene>
    <name evidence="2" type="ORF">C9J12_14045</name>
</gene>
<organism evidence="2 3">
    <name type="scientific">Photobacterium frigidiphilum</name>
    <dbReference type="NCBI Taxonomy" id="264736"/>
    <lineage>
        <taxon>Bacteria</taxon>
        <taxon>Pseudomonadati</taxon>
        <taxon>Pseudomonadota</taxon>
        <taxon>Gammaproteobacteria</taxon>
        <taxon>Vibrionales</taxon>
        <taxon>Vibrionaceae</taxon>
        <taxon>Photobacterium</taxon>
    </lineage>
</organism>
<dbReference type="InterPro" id="IPR022742">
    <property type="entry name" value="Hydrolase_4"/>
</dbReference>
<dbReference type="Gene3D" id="3.40.50.1820">
    <property type="entry name" value="alpha/beta hydrolase"/>
    <property type="match status" value="1"/>
</dbReference>
<dbReference type="EMBL" id="PYMJ01000013">
    <property type="protein sequence ID" value="PSU47669.1"/>
    <property type="molecule type" value="Genomic_DNA"/>
</dbReference>
<comment type="caution">
    <text evidence="2">The sequence shown here is derived from an EMBL/GenBank/DDBJ whole genome shotgun (WGS) entry which is preliminary data.</text>
</comment>
<feature type="domain" description="Serine aminopeptidase S33" evidence="1">
    <location>
        <begin position="83"/>
        <end position="207"/>
    </location>
</feature>
<dbReference type="SUPFAM" id="SSF53474">
    <property type="entry name" value="alpha/beta-Hydrolases"/>
    <property type="match status" value="1"/>
</dbReference>
<dbReference type="AlphaFoldDB" id="A0A2T3JFE8"/>
<keyword evidence="3" id="KW-1185">Reference proteome</keyword>
<evidence type="ECO:0000313" key="2">
    <source>
        <dbReference type="EMBL" id="PSU47669.1"/>
    </source>
</evidence>
<dbReference type="Pfam" id="PF12146">
    <property type="entry name" value="Hydrolase_4"/>
    <property type="match status" value="1"/>
</dbReference>
<accession>A0A2T3JFE8</accession>
<keyword evidence="2" id="KW-0378">Hydrolase</keyword>
<name>A0A2T3JFE8_9GAMM</name>
<reference evidence="2 3" key="1">
    <citation type="submission" date="2018-01" db="EMBL/GenBank/DDBJ databases">
        <title>Whole genome sequencing of Histamine producing bacteria.</title>
        <authorList>
            <person name="Butler K."/>
        </authorList>
    </citation>
    <scope>NUCLEOTIDE SEQUENCE [LARGE SCALE GENOMIC DNA]</scope>
    <source>
        <strain evidence="2 3">JCM 12947</strain>
    </source>
</reference>
<evidence type="ECO:0000259" key="1">
    <source>
        <dbReference type="Pfam" id="PF12146"/>
    </source>
</evidence>
<dbReference type="RefSeq" id="WP_107243292.1">
    <property type="nucleotide sequence ID" value="NZ_PYMJ01000013.1"/>
</dbReference>
<sequence>MSSKIYFSQSKRFNVRKSMVNMTTRLHHVLAPKHAKKTARKILLTPVRSHQPSSLPENLLKKLVETSEGKMMTYQLGSGPIWVLGHGWSGSASQFFPLMEHIAASGYMAIAFDNPAHGQSEGIYGHLPGFIKAFDDVLDALEEPIAGVVAHSMGGAMILESRHSALEGKPVLLVAPVLNYTENLVTMVERSGYSSKLFNELIDDIAVEYQCPFDSINPFVRLESRQSSAIIVHDKADKFASFELSQQASEMKHVQLFATEGLGHGRILKSPPLLAAFDKITQSA</sequence>
<proteinExistence type="predicted"/>
<dbReference type="InterPro" id="IPR029058">
    <property type="entry name" value="AB_hydrolase_fold"/>
</dbReference>
<dbReference type="Proteomes" id="UP000240987">
    <property type="component" value="Unassembled WGS sequence"/>
</dbReference>
<dbReference type="OrthoDB" id="9785847at2"/>